<sequence>MSITLNATHSSAKDAIDALVGKAPDPCEVCILLASRTYSPKELEFFPSYIFTKLRPRVLVGCVVDKVYTSSDSTEFGHGISLFLGGWGKKEGMPNSWKFDEFCANVQGSRREYKTNSVGR</sequence>
<dbReference type="OrthoDB" id="10251508at2759"/>
<keyword evidence="2" id="KW-1185">Reference proteome</keyword>
<proteinExistence type="predicted"/>
<protein>
    <submittedName>
        <fullName evidence="1">8502_t:CDS:1</fullName>
    </submittedName>
</protein>
<organism evidence="1 2">
    <name type="scientific">Racocetra fulgida</name>
    <dbReference type="NCBI Taxonomy" id="60492"/>
    <lineage>
        <taxon>Eukaryota</taxon>
        <taxon>Fungi</taxon>
        <taxon>Fungi incertae sedis</taxon>
        <taxon>Mucoromycota</taxon>
        <taxon>Glomeromycotina</taxon>
        <taxon>Glomeromycetes</taxon>
        <taxon>Diversisporales</taxon>
        <taxon>Gigasporaceae</taxon>
        <taxon>Racocetra</taxon>
    </lineage>
</organism>
<name>A0A9N9K4Q7_9GLOM</name>
<evidence type="ECO:0000313" key="2">
    <source>
        <dbReference type="Proteomes" id="UP000789396"/>
    </source>
</evidence>
<comment type="caution">
    <text evidence="1">The sequence shown here is derived from an EMBL/GenBank/DDBJ whole genome shotgun (WGS) entry which is preliminary data.</text>
</comment>
<dbReference type="Proteomes" id="UP000789396">
    <property type="component" value="Unassembled WGS sequence"/>
</dbReference>
<dbReference type="AlphaFoldDB" id="A0A9N9K4Q7"/>
<evidence type="ECO:0000313" key="1">
    <source>
        <dbReference type="EMBL" id="CAG8807089.1"/>
    </source>
</evidence>
<dbReference type="EMBL" id="CAJVPZ010079587">
    <property type="protein sequence ID" value="CAG8807089.1"/>
    <property type="molecule type" value="Genomic_DNA"/>
</dbReference>
<gene>
    <name evidence="1" type="ORF">RFULGI_LOCUS18347</name>
</gene>
<accession>A0A9N9K4Q7</accession>
<feature type="non-terminal residue" evidence="1">
    <location>
        <position position="120"/>
    </location>
</feature>
<reference evidence="1" key="1">
    <citation type="submission" date="2021-06" db="EMBL/GenBank/DDBJ databases">
        <authorList>
            <person name="Kallberg Y."/>
            <person name="Tangrot J."/>
            <person name="Rosling A."/>
        </authorList>
    </citation>
    <scope>NUCLEOTIDE SEQUENCE</scope>
    <source>
        <strain evidence="1">IN212</strain>
    </source>
</reference>